<gene>
    <name evidence="1" type="ORF">SAMN05421742_105204</name>
</gene>
<name>A0A1G8B3S7_9PROT</name>
<evidence type="ECO:0008006" key="3">
    <source>
        <dbReference type="Google" id="ProtNLM"/>
    </source>
</evidence>
<evidence type="ECO:0000313" key="1">
    <source>
        <dbReference type="EMBL" id="SDH27846.1"/>
    </source>
</evidence>
<proteinExistence type="predicted"/>
<keyword evidence="2" id="KW-1185">Reference proteome</keyword>
<reference evidence="2" key="1">
    <citation type="submission" date="2016-10" db="EMBL/GenBank/DDBJ databases">
        <authorList>
            <person name="Varghese N."/>
            <person name="Submissions S."/>
        </authorList>
    </citation>
    <scope>NUCLEOTIDE SEQUENCE [LARGE SCALE GENOMIC DNA]</scope>
    <source>
        <strain evidence="2">930I</strain>
    </source>
</reference>
<accession>A0A1G8B3S7</accession>
<dbReference type="EMBL" id="FNCV01000005">
    <property type="protein sequence ID" value="SDH27846.1"/>
    <property type="molecule type" value="Genomic_DNA"/>
</dbReference>
<organism evidence="1 2">
    <name type="scientific">Roseospirillum parvum</name>
    <dbReference type="NCBI Taxonomy" id="83401"/>
    <lineage>
        <taxon>Bacteria</taxon>
        <taxon>Pseudomonadati</taxon>
        <taxon>Pseudomonadota</taxon>
        <taxon>Alphaproteobacteria</taxon>
        <taxon>Rhodospirillales</taxon>
        <taxon>Rhodospirillaceae</taxon>
        <taxon>Roseospirillum</taxon>
    </lineage>
</organism>
<evidence type="ECO:0000313" key="2">
    <source>
        <dbReference type="Proteomes" id="UP000217076"/>
    </source>
</evidence>
<dbReference type="Proteomes" id="UP000217076">
    <property type="component" value="Unassembled WGS sequence"/>
</dbReference>
<dbReference type="RefSeq" id="WP_092618892.1">
    <property type="nucleotide sequence ID" value="NZ_FNCV01000005.1"/>
</dbReference>
<dbReference type="AlphaFoldDB" id="A0A1G8B3S7"/>
<protein>
    <recommendedName>
        <fullName evidence="3">Hemerythrin HHE cation binding domain-containing protein</fullName>
    </recommendedName>
</protein>
<sequence length="152" mass="16508">MVALKHNHRPAATGVSEVDRSNAALHDLGARIARSIAPVAAAENDDDAAQADPAVGGLIATFIRQAESHIDIERRRLFPHCSRPYLSRHMQMADVLRRLQRLATESTHLHAGTASERALDLIDEFFVEAFCNGPYRSPGPAPSGNIAVAQRP</sequence>